<protein>
    <recommendedName>
        <fullName evidence="8">PHD-type domain-containing protein</fullName>
    </recommendedName>
</protein>
<dbReference type="OrthoDB" id="436852at2759"/>
<keyword evidence="4" id="KW-0862">Zinc</keyword>
<dbReference type="CDD" id="cd16039">
    <property type="entry name" value="PHD_SPP1"/>
    <property type="match status" value="1"/>
</dbReference>
<name>A0A6A6JFK6_WESOR</name>
<dbReference type="GO" id="GO:0048188">
    <property type="term" value="C:Set1C/COMPASS complex"/>
    <property type="evidence" value="ECO:0007669"/>
    <property type="project" value="InterPro"/>
</dbReference>
<dbReference type="EMBL" id="ML986500">
    <property type="protein sequence ID" value="KAF2274943.1"/>
    <property type="molecule type" value="Genomic_DNA"/>
</dbReference>
<dbReference type="SUPFAM" id="SSF57903">
    <property type="entry name" value="FYVE/PHD zinc finger"/>
    <property type="match status" value="1"/>
</dbReference>
<evidence type="ECO:0000256" key="3">
    <source>
        <dbReference type="ARBA" id="ARBA00022771"/>
    </source>
</evidence>
<feature type="compositionally biased region" description="Basic and acidic residues" evidence="7">
    <location>
        <begin position="355"/>
        <end position="364"/>
    </location>
</feature>
<feature type="compositionally biased region" description="Polar residues" evidence="7">
    <location>
        <begin position="38"/>
        <end position="47"/>
    </location>
</feature>
<dbReference type="InterPro" id="IPR001965">
    <property type="entry name" value="Znf_PHD"/>
</dbReference>
<feature type="region of interest" description="Disordered" evidence="7">
    <location>
        <begin position="300"/>
        <end position="410"/>
    </location>
</feature>
<dbReference type="Gene3D" id="3.30.40.10">
    <property type="entry name" value="Zinc/RING finger domain, C3HC4 (zinc finger)"/>
    <property type="match status" value="1"/>
</dbReference>
<feature type="region of interest" description="Disordered" evidence="7">
    <location>
        <begin position="100"/>
        <end position="137"/>
    </location>
</feature>
<feature type="compositionally biased region" description="Basic residues" evidence="7">
    <location>
        <begin position="521"/>
        <end position="530"/>
    </location>
</feature>
<feature type="compositionally biased region" description="Basic and acidic residues" evidence="7">
    <location>
        <begin position="763"/>
        <end position="776"/>
    </location>
</feature>
<organism evidence="9 10">
    <name type="scientific">Westerdykella ornata</name>
    <dbReference type="NCBI Taxonomy" id="318751"/>
    <lineage>
        <taxon>Eukaryota</taxon>
        <taxon>Fungi</taxon>
        <taxon>Dikarya</taxon>
        <taxon>Ascomycota</taxon>
        <taxon>Pezizomycotina</taxon>
        <taxon>Dothideomycetes</taxon>
        <taxon>Pleosporomycetidae</taxon>
        <taxon>Pleosporales</taxon>
        <taxon>Sporormiaceae</taxon>
        <taxon>Westerdykella</taxon>
    </lineage>
</organism>
<feature type="compositionally biased region" description="Polar residues" evidence="7">
    <location>
        <begin position="269"/>
        <end position="287"/>
    </location>
</feature>
<evidence type="ECO:0000256" key="1">
    <source>
        <dbReference type="ARBA" id="ARBA00004123"/>
    </source>
</evidence>
<keyword evidence="3 6" id="KW-0863">Zinc-finger</keyword>
<comment type="subcellular location">
    <subcellularLocation>
        <location evidence="1">Nucleus</location>
    </subcellularLocation>
</comment>
<dbReference type="SMART" id="SM00249">
    <property type="entry name" value="PHD"/>
    <property type="match status" value="1"/>
</dbReference>
<feature type="domain" description="PHD-type" evidence="8">
    <location>
        <begin position="415"/>
        <end position="466"/>
    </location>
</feature>
<evidence type="ECO:0000256" key="6">
    <source>
        <dbReference type="PROSITE-ProRule" id="PRU00146"/>
    </source>
</evidence>
<dbReference type="PANTHER" id="PTHR46174">
    <property type="entry name" value="CXXC-TYPE ZINC FINGER PROTEIN 1"/>
    <property type="match status" value="1"/>
</dbReference>
<dbReference type="AlphaFoldDB" id="A0A6A6JFK6"/>
<proteinExistence type="predicted"/>
<dbReference type="GO" id="GO:0045893">
    <property type="term" value="P:positive regulation of DNA-templated transcription"/>
    <property type="evidence" value="ECO:0007669"/>
    <property type="project" value="TreeGrafter"/>
</dbReference>
<feature type="region of interest" description="Disordered" evidence="7">
    <location>
        <begin position="185"/>
        <end position="287"/>
    </location>
</feature>
<evidence type="ECO:0000313" key="9">
    <source>
        <dbReference type="EMBL" id="KAF2274943.1"/>
    </source>
</evidence>
<dbReference type="RefSeq" id="XP_033652482.1">
    <property type="nucleotide sequence ID" value="XM_033796467.1"/>
</dbReference>
<feature type="compositionally biased region" description="Low complexity" evidence="7">
    <location>
        <begin position="27"/>
        <end position="36"/>
    </location>
</feature>
<feature type="non-terminal residue" evidence="9">
    <location>
        <position position="776"/>
    </location>
</feature>
<dbReference type="GeneID" id="54549642"/>
<evidence type="ECO:0000256" key="2">
    <source>
        <dbReference type="ARBA" id="ARBA00022723"/>
    </source>
</evidence>
<dbReference type="PROSITE" id="PS01359">
    <property type="entry name" value="ZF_PHD_1"/>
    <property type="match status" value="1"/>
</dbReference>
<dbReference type="InterPro" id="IPR013083">
    <property type="entry name" value="Znf_RING/FYVE/PHD"/>
</dbReference>
<evidence type="ECO:0000259" key="8">
    <source>
        <dbReference type="PROSITE" id="PS50016"/>
    </source>
</evidence>
<dbReference type="PANTHER" id="PTHR46174:SF1">
    <property type="entry name" value="CXXC-TYPE ZINC FINGER PROTEIN 1"/>
    <property type="match status" value="1"/>
</dbReference>
<accession>A0A6A6JFK6</accession>
<evidence type="ECO:0000256" key="4">
    <source>
        <dbReference type="ARBA" id="ARBA00022833"/>
    </source>
</evidence>
<gene>
    <name evidence="9" type="ORF">EI97DRAFT_401575</name>
</gene>
<dbReference type="InterPro" id="IPR019787">
    <property type="entry name" value="Znf_PHD-finger"/>
</dbReference>
<feature type="region of interest" description="Disordered" evidence="7">
    <location>
        <begin position="755"/>
        <end position="776"/>
    </location>
</feature>
<dbReference type="InterPro" id="IPR037869">
    <property type="entry name" value="Spp1/CFP1"/>
</dbReference>
<feature type="compositionally biased region" description="Basic and acidic residues" evidence="7">
    <location>
        <begin position="123"/>
        <end position="134"/>
    </location>
</feature>
<keyword evidence="5" id="KW-0539">Nucleus</keyword>
<dbReference type="InterPro" id="IPR011011">
    <property type="entry name" value="Znf_FYVE_PHD"/>
</dbReference>
<dbReference type="PROSITE" id="PS50016">
    <property type="entry name" value="ZF_PHD_2"/>
    <property type="match status" value="1"/>
</dbReference>
<feature type="region of interest" description="Disordered" evidence="7">
    <location>
        <begin position="1"/>
        <end position="47"/>
    </location>
</feature>
<dbReference type="Proteomes" id="UP000800097">
    <property type="component" value="Unassembled WGS sequence"/>
</dbReference>
<evidence type="ECO:0000256" key="7">
    <source>
        <dbReference type="SAM" id="MobiDB-lite"/>
    </source>
</evidence>
<feature type="region of interest" description="Disordered" evidence="7">
    <location>
        <begin position="516"/>
        <end position="550"/>
    </location>
</feature>
<feature type="compositionally biased region" description="Basic and acidic residues" evidence="7">
    <location>
        <begin position="198"/>
        <end position="223"/>
    </location>
</feature>
<sequence>MPKLDTSMASINSLLNHGPAPADQRRSSFSSASHESPPTEQQISSYPATTYEAAAALTALATSGAPDLQYVPVFSRGLPSPTAFSHPLPRARRTSSFGSYIAPVEPSPPIEQAQSHSPTLHQYHHDPRSPEEHRRRSSLINVPSPEVVLAPIHNHSGATLDEPQHASGIYGTTVSFEGHSQTKYGTDVSQSVQDGEPGLDRTQNREPAFVRDEPTTKQIRKAESAGQTPLHLSTDAALKQEQTEPSPLPVIKDEPSGTPSGIAPERRNSLSCLSTEKRPSITTNGVDQETLKTIEALKQNDLGLRTKKSVTATESTVEAKPAPAPSKKRPAPGASAIKKKGTAALKKPAPKRRKLDATESESKARSGTPTSRAKPKSGRKGSTPAGSSPAPEYARSSPAHASDDEEEQGSSDDTALYCICRKPDNHRWMIGCDGGCDDWFHGSCVDMVQSDEDLVDKFICPNCEAAGRGETTWKPMCRREGCRKPARLTKGQESKYCSDECGVKFFQEQLERTAGAGKKVSGTKKAKKKGAKDGETQSRASDGEDEEPIPLGGVIRAKDLKALVVASKDVEAFKRLGSGVLSPPHTASPPQAGFDGDAENEDILFTPSEREHLNALRREKDQLKLKLDVMKDREKFVSMAREQASRLAEREKIKVKEFCGYDARLSWSDPEFARWRSSRVGRAAFKFNTLAPSDEQLASVEEEDANGDRKDVVCLRKRCAKHPQWQKLNLQDARFEELEVVEAIRECEKSEKAVRERGRRRARKDDMEKELRGAQG</sequence>
<reference evidence="9" key="1">
    <citation type="journal article" date="2020" name="Stud. Mycol.">
        <title>101 Dothideomycetes genomes: a test case for predicting lifestyles and emergence of pathogens.</title>
        <authorList>
            <person name="Haridas S."/>
            <person name="Albert R."/>
            <person name="Binder M."/>
            <person name="Bloem J."/>
            <person name="Labutti K."/>
            <person name="Salamov A."/>
            <person name="Andreopoulos B."/>
            <person name="Baker S."/>
            <person name="Barry K."/>
            <person name="Bills G."/>
            <person name="Bluhm B."/>
            <person name="Cannon C."/>
            <person name="Castanera R."/>
            <person name="Culley D."/>
            <person name="Daum C."/>
            <person name="Ezra D."/>
            <person name="Gonzalez J."/>
            <person name="Henrissat B."/>
            <person name="Kuo A."/>
            <person name="Liang C."/>
            <person name="Lipzen A."/>
            <person name="Lutzoni F."/>
            <person name="Magnuson J."/>
            <person name="Mondo S."/>
            <person name="Nolan M."/>
            <person name="Ohm R."/>
            <person name="Pangilinan J."/>
            <person name="Park H.-J."/>
            <person name="Ramirez L."/>
            <person name="Alfaro M."/>
            <person name="Sun H."/>
            <person name="Tritt A."/>
            <person name="Yoshinaga Y."/>
            <person name="Zwiers L.-H."/>
            <person name="Turgeon B."/>
            <person name="Goodwin S."/>
            <person name="Spatafora J."/>
            <person name="Crous P."/>
            <person name="Grigoriev I."/>
        </authorList>
    </citation>
    <scope>NUCLEOTIDE SEQUENCE</scope>
    <source>
        <strain evidence="9">CBS 379.55</strain>
    </source>
</reference>
<keyword evidence="10" id="KW-1185">Reference proteome</keyword>
<dbReference type="InterPro" id="IPR019786">
    <property type="entry name" value="Zinc_finger_PHD-type_CS"/>
</dbReference>
<evidence type="ECO:0000313" key="10">
    <source>
        <dbReference type="Proteomes" id="UP000800097"/>
    </source>
</evidence>
<dbReference type="GO" id="GO:0008270">
    <property type="term" value="F:zinc ion binding"/>
    <property type="evidence" value="ECO:0007669"/>
    <property type="project" value="UniProtKB-KW"/>
</dbReference>
<dbReference type="Pfam" id="PF00628">
    <property type="entry name" value="PHD"/>
    <property type="match status" value="1"/>
</dbReference>
<evidence type="ECO:0000256" key="5">
    <source>
        <dbReference type="ARBA" id="ARBA00023242"/>
    </source>
</evidence>
<keyword evidence="2" id="KW-0479">Metal-binding</keyword>